<dbReference type="NCBIfam" id="TIGR00589">
    <property type="entry name" value="ogt"/>
    <property type="match status" value="1"/>
</dbReference>
<evidence type="ECO:0000256" key="2">
    <source>
        <dbReference type="ARBA" id="ARBA00008711"/>
    </source>
</evidence>
<evidence type="ECO:0000256" key="5">
    <source>
        <dbReference type="ARBA" id="ARBA00022679"/>
    </source>
</evidence>
<dbReference type="AlphaFoldDB" id="A0A069E206"/>
<dbReference type="RefSeq" id="WP_035568574.1">
    <property type="nucleotide sequence ID" value="NZ_ARYH01000001.1"/>
</dbReference>
<dbReference type="PROSITE" id="PS00374">
    <property type="entry name" value="MGMT"/>
    <property type="match status" value="1"/>
</dbReference>
<evidence type="ECO:0000256" key="8">
    <source>
        <dbReference type="ARBA" id="ARBA00049348"/>
    </source>
</evidence>
<dbReference type="GO" id="GO:0032259">
    <property type="term" value="P:methylation"/>
    <property type="evidence" value="ECO:0007669"/>
    <property type="project" value="UniProtKB-KW"/>
</dbReference>
<evidence type="ECO:0000256" key="7">
    <source>
        <dbReference type="ARBA" id="ARBA00023204"/>
    </source>
</evidence>
<dbReference type="InterPro" id="IPR014048">
    <property type="entry name" value="MethylDNA_cys_MeTrfase_DNA-bd"/>
</dbReference>
<evidence type="ECO:0000313" key="10">
    <source>
        <dbReference type="EMBL" id="KCZ84070.1"/>
    </source>
</evidence>
<dbReference type="STRING" id="1280949.HAD_00285"/>
<dbReference type="Gene3D" id="1.10.10.10">
    <property type="entry name" value="Winged helix-like DNA-binding domain superfamily/Winged helix DNA-binding domain"/>
    <property type="match status" value="1"/>
</dbReference>
<dbReference type="InterPro" id="IPR001497">
    <property type="entry name" value="MethylDNA_cys_MeTrfase_AS"/>
</dbReference>
<evidence type="ECO:0000256" key="6">
    <source>
        <dbReference type="ARBA" id="ARBA00022763"/>
    </source>
</evidence>
<dbReference type="InterPro" id="IPR036217">
    <property type="entry name" value="MethylDNA_cys_MeTrfase_DNAb"/>
</dbReference>
<comment type="catalytic activity">
    <reaction evidence="8">
        <text>a 6-O-methyl-2'-deoxyguanosine in DNA + L-cysteinyl-[protein] = S-methyl-L-cysteinyl-[protein] + a 2'-deoxyguanosine in DNA</text>
        <dbReference type="Rhea" id="RHEA:24000"/>
        <dbReference type="Rhea" id="RHEA-COMP:10131"/>
        <dbReference type="Rhea" id="RHEA-COMP:10132"/>
        <dbReference type="Rhea" id="RHEA-COMP:11367"/>
        <dbReference type="Rhea" id="RHEA-COMP:11368"/>
        <dbReference type="ChEBI" id="CHEBI:29950"/>
        <dbReference type="ChEBI" id="CHEBI:82612"/>
        <dbReference type="ChEBI" id="CHEBI:85445"/>
        <dbReference type="ChEBI" id="CHEBI:85448"/>
        <dbReference type="EC" id="2.1.1.63"/>
    </reaction>
</comment>
<keyword evidence="4 10" id="KW-0489">Methyltransferase</keyword>
<dbReference type="SUPFAM" id="SSF46767">
    <property type="entry name" value="Methylated DNA-protein cysteine methyltransferase, C-terminal domain"/>
    <property type="match status" value="1"/>
</dbReference>
<evidence type="ECO:0000256" key="4">
    <source>
        <dbReference type="ARBA" id="ARBA00022603"/>
    </source>
</evidence>
<gene>
    <name evidence="10" type="ORF">HAD_00285</name>
</gene>
<evidence type="ECO:0000256" key="1">
    <source>
        <dbReference type="ARBA" id="ARBA00001286"/>
    </source>
</evidence>
<evidence type="ECO:0000256" key="3">
    <source>
        <dbReference type="ARBA" id="ARBA00011918"/>
    </source>
</evidence>
<dbReference type="SUPFAM" id="SSF53155">
    <property type="entry name" value="Methylated DNA-protein cysteine methyltransferase domain"/>
    <property type="match status" value="1"/>
</dbReference>
<dbReference type="Proteomes" id="UP000027446">
    <property type="component" value="Unassembled WGS sequence"/>
</dbReference>
<sequence length="182" mass="19315">MFKEWASHFDTPIGRCGLAWTEAGLTGVQLPEADAEQTVARITRHGAELMKEADVPPEIAEVIAALKAFLAGDPTGFDGQRLDMARHSAFERAAYDALRKVPWGQTVTYGDLASAIGRPGGAQAIGTAMGRNSWPVIVPCHRVLGANGWLGGFSAPGGTLTKKALLAREGVYPDGGQLKLFE</sequence>
<dbReference type="EMBL" id="ARYH01000001">
    <property type="protein sequence ID" value="KCZ84070.1"/>
    <property type="molecule type" value="Genomic_DNA"/>
</dbReference>
<name>A0A069E206_9PROT</name>
<dbReference type="Pfam" id="PF01035">
    <property type="entry name" value="DNA_binding_1"/>
    <property type="match status" value="1"/>
</dbReference>
<reference evidence="10 11" key="1">
    <citation type="journal article" date="2014" name="Antonie Van Leeuwenhoek">
        <title>Hyphomonas beringensis sp. nov. and Hyphomonas chukchiensis sp. nov., isolated from surface seawater of the Bering Sea and Chukchi Sea.</title>
        <authorList>
            <person name="Li C."/>
            <person name="Lai Q."/>
            <person name="Li G."/>
            <person name="Dong C."/>
            <person name="Wang J."/>
            <person name="Liao Y."/>
            <person name="Shao Z."/>
        </authorList>
    </citation>
    <scope>NUCLEOTIDE SEQUENCE [LARGE SCALE GENOMIC DNA]</scope>
    <source>
        <strain evidence="10 11">MHS-3</strain>
    </source>
</reference>
<feature type="domain" description="Methylated-DNA-[protein]-cysteine S-methyltransferase DNA binding" evidence="9">
    <location>
        <begin position="90"/>
        <end position="171"/>
    </location>
</feature>
<keyword evidence="6" id="KW-0227">DNA damage</keyword>
<dbReference type="PANTHER" id="PTHR10815:SF5">
    <property type="entry name" value="METHYLATED-DNA--PROTEIN-CYSTEINE METHYLTRANSFERASE"/>
    <property type="match status" value="1"/>
</dbReference>
<keyword evidence="5 10" id="KW-0808">Transferase</keyword>
<dbReference type="EC" id="2.1.1.63" evidence="3"/>
<dbReference type="OrthoDB" id="9802228at2"/>
<organism evidence="10 11">
    <name type="scientific">Hyphomonas adhaerens MHS-3</name>
    <dbReference type="NCBI Taxonomy" id="1280949"/>
    <lineage>
        <taxon>Bacteria</taxon>
        <taxon>Pseudomonadati</taxon>
        <taxon>Pseudomonadota</taxon>
        <taxon>Alphaproteobacteria</taxon>
        <taxon>Hyphomonadales</taxon>
        <taxon>Hyphomonadaceae</taxon>
        <taxon>Hyphomonas</taxon>
    </lineage>
</organism>
<dbReference type="CDD" id="cd06445">
    <property type="entry name" value="ATase"/>
    <property type="match status" value="1"/>
</dbReference>
<protein>
    <recommendedName>
        <fullName evidence="3">methylated-DNA--[protein]-cysteine S-methyltransferase</fullName>
        <ecNumber evidence="3">2.1.1.63</ecNumber>
    </recommendedName>
</protein>
<keyword evidence="7" id="KW-0234">DNA repair</keyword>
<dbReference type="PANTHER" id="PTHR10815">
    <property type="entry name" value="METHYLATED-DNA--PROTEIN-CYSTEINE METHYLTRANSFERASE"/>
    <property type="match status" value="1"/>
</dbReference>
<dbReference type="GO" id="GO:0003908">
    <property type="term" value="F:methylated-DNA-[protein]-cysteine S-methyltransferase activity"/>
    <property type="evidence" value="ECO:0007669"/>
    <property type="project" value="UniProtKB-EC"/>
</dbReference>
<comment type="similarity">
    <text evidence="2">Belongs to the MGMT family.</text>
</comment>
<dbReference type="GO" id="GO:0006281">
    <property type="term" value="P:DNA repair"/>
    <property type="evidence" value="ECO:0007669"/>
    <property type="project" value="UniProtKB-KW"/>
</dbReference>
<comment type="caution">
    <text evidence="10">The sequence shown here is derived from an EMBL/GenBank/DDBJ whole genome shotgun (WGS) entry which is preliminary data.</text>
</comment>
<keyword evidence="11" id="KW-1185">Reference proteome</keyword>
<accession>A0A069E206</accession>
<dbReference type="eggNOG" id="COG0350">
    <property type="taxonomic scope" value="Bacteria"/>
</dbReference>
<dbReference type="PATRIC" id="fig|1280949.3.peg.58"/>
<dbReference type="InterPro" id="IPR036388">
    <property type="entry name" value="WH-like_DNA-bd_sf"/>
</dbReference>
<evidence type="ECO:0000313" key="11">
    <source>
        <dbReference type="Proteomes" id="UP000027446"/>
    </source>
</evidence>
<dbReference type="InterPro" id="IPR036631">
    <property type="entry name" value="MGMT_N_sf"/>
</dbReference>
<proteinExistence type="inferred from homology"/>
<evidence type="ECO:0000259" key="9">
    <source>
        <dbReference type="Pfam" id="PF01035"/>
    </source>
</evidence>
<dbReference type="FunFam" id="1.10.10.10:FF:000214">
    <property type="entry name" value="Methylated-DNA--protein-cysteine methyltransferase"/>
    <property type="match status" value="1"/>
</dbReference>
<comment type="catalytic activity">
    <reaction evidence="1">
        <text>a 4-O-methyl-thymidine in DNA + L-cysteinyl-[protein] = a thymidine in DNA + S-methyl-L-cysteinyl-[protein]</text>
        <dbReference type="Rhea" id="RHEA:53428"/>
        <dbReference type="Rhea" id="RHEA-COMP:10131"/>
        <dbReference type="Rhea" id="RHEA-COMP:10132"/>
        <dbReference type="Rhea" id="RHEA-COMP:13555"/>
        <dbReference type="Rhea" id="RHEA-COMP:13556"/>
        <dbReference type="ChEBI" id="CHEBI:29950"/>
        <dbReference type="ChEBI" id="CHEBI:82612"/>
        <dbReference type="ChEBI" id="CHEBI:137386"/>
        <dbReference type="ChEBI" id="CHEBI:137387"/>
        <dbReference type="EC" id="2.1.1.63"/>
    </reaction>
</comment>